<dbReference type="PROSITE" id="PS50048">
    <property type="entry name" value="ZN2_CY6_FUNGAL_2"/>
    <property type="match status" value="1"/>
</dbReference>
<proteinExistence type="predicted"/>
<dbReference type="GO" id="GO:0008270">
    <property type="term" value="F:zinc ion binding"/>
    <property type="evidence" value="ECO:0007669"/>
    <property type="project" value="InterPro"/>
</dbReference>
<evidence type="ECO:0000256" key="5">
    <source>
        <dbReference type="ARBA" id="ARBA00023163"/>
    </source>
</evidence>
<dbReference type="SMART" id="SM00066">
    <property type="entry name" value="GAL4"/>
    <property type="match status" value="1"/>
</dbReference>
<dbReference type="InterPro" id="IPR036864">
    <property type="entry name" value="Zn2-C6_fun-type_DNA-bd_sf"/>
</dbReference>
<evidence type="ECO:0000256" key="1">
    <source>
        <dbReference type="ARBA" id="ARBA00004123"/>
    </source>
</evidence>
<dbReference type="PANTHER" id="PTHR47338">
    <property type="entry name" value="ZN(II)2CYS6 TRANSCRIPTION FACTOR (EUROFUNG)-RELATED"/>
    <property type="match status" value="1"/>
</dbReference>
<keyword evidence="6" id="KW-0539">Nucleus</keyword>
<dbReference type="AlphaFoldDB" id="A0A1L9X5A6"/>
<evidence type="ECO:0000313" key="8">
    <source>
        <dbReference type="EMBL" id="OJK03622.1"/>
    </source>
</evidence>
<dbReference type="RefSeq" id="XP_020059961.1">
    <property type="nucleotide sequence ID" value="XM_020195563.1"/>
</dbReference>
<comment type="subcellular location">
    <subcellularLocation>
        <location evidence="1">Nucleus</location>
    </subcellularLocation>
</comment>
<feature type="domain" description="Zn(2)-C6 fungal-type" evidence="7">
    <location>
        <begin position="13"/>
        <end position="43"/>
    </location>
</feature>
<evidence type="ECO:0000313" key="9">
    <source>
        <dbReference type="Proteomes" id="UP000184546"/>
    </source>
</evidence>
<dbReference type="PROSITE" id="PS00463">
    <property type="entry name" value="ZN2_CY6_FUNGAL_1"/>
    <property type="match status" value="1"/>
</dbReference>
<keyword evidence="4" id="KW-0238">DNA-binding</keyword>
<dbReference type="GeneID" id="30969377"/>
<keyword evidence="2" id="KW-0479">Metal-binding</keyword>
<keyword evidence="5" id="KW-0804">Transcription</keyword>
<dbReference type="GO" id="GO:0000981">
    <property type="term" value="F:DNA-binding transcription factor activity, RNA polymerase II-specific"/>
    <property type="evidence" value="ECO:0007669"/>
    <property type="project" value="InterPro"/>
</dbReference>
<dbReference type="CDD" id="cd12148">
    <property type="entry name" value="fungal_TF_MHR"/>
    <property type="match status" value="1"/>
</dbReference>
<dbReference type="InterPro" id="IPR001138">
    <property type="entry name" value="Zn2Cys6_DnaBD"/>
</dbReference>
<reference evidence="9" key="1">
    <citation type="journal article" date="2017" name="Genome Biol.">
        <title>Comparative genomics reveals high biological diversity and specific adaptations in the industrially and medically important fungal genus Aspergillus.</title>
        <authorList>
            <person name="de Vries R.P."/>
            <person name="Riley R."/>
            <person name="Wiebenga A."/>
            <person name="Aguilar-Osorio G."/>
            <person name="Amillis S."/>
            <person name="Uchima C.A."/>
            <person name="Anderluh G."/>
            <person name="Asadollahi M."/>
            <person name="Askin M."/>
            <person name="Barry K."/>
            <person name="Battaglia E."/>
            <person name="Bayram O."/>
            <person name="Benocci T."/>
            <person name="Braus-Stromeyer S.A."/>
            <person name="Caldana C."/>
            <person name="Canovas D."/>
            <person name="Cerqueira G.C."/>
            <person name="Chen F."/>
            <person name="Chen W."/>
            <person name="Choi C."/>
            <person name="Clum A."/>
            <person name="Dos Santos R.A."/>
            <person name="Damasio A.R."/>
            <person name="Diallinas G."/>
            <person name="Emri T."/>
            <person name="Fekete E."/>
            <person name="Flipphi M."/>
            <person name="Freyberg S."/>
            <person name="Gallo A."/>
            <person name="Gournas C."/>
            <person name="Habgood R."/>
            <person name="Hainaut M."/>
            <person name="Harispe M.L."/>
            <person name="Henrissat B."/>
            <person name="Hilden K.S."/>
            <person name="Hope R."/>
            <person name="Hossain A."/>
            <person name="Karabika E."/>
            <person name="Karaffa L."/>
            <person name="Karanyi Z."/>
            <person name="Krasevec N."/>
            <person name="Kuo A."/>
            <person name="Kusch H."/>
            <person name="LaButti K."/>
            <person name="Lagendijk E.L."/>
            <person name="Lapidus A."/>
            <person name="Levasseur A."/>
            <person name="Lindquist E."/>
            <person name="Lipzen A."/>
            <person name="Logrieco A.F."/>
            <person name="MacCabe A."/>
            <person name="Maekelae M.R."/>
            <person name="Malavazi I."/>
            <person name="Melin P."/>
            <person name="Meyer V."/>
            <person name="Mielnichuk N."/>
            <person name="Miskei M."/>
            <person name="Molnar A.P."/>
            <person name="Mule G."/>
            <person name="Ngan C.Y."/>
            <person name="Orejas M."/>
            <person name="Orosz E."/>
            <person name="Ouedraogo J.P."/>
            <person name="Overkamp K.M."/>
            <person name="Park H.-S."/>
            <person name="Perrone G."/>
            <person name="Piumi F."/>
            <person name="Punt P.J."/>
            <person name="Ram A.F."/>
            <person name="Ramon A."/>
            <person name="Rauscher S."/>
            <person name="Record E."/>
            <person name="Riano-Pachon D.M."/>
            <person name="Robert V."/>
            <person name="Roehrig J."/>
            <person name="Ruller R."/>
            <person name="Salamov A."/>
            <person name="Salih N.S."/>
            <person name="Samson R.A."/>
            <person name="Sandor E."/>
            <person name="Sanguinetti M."/>
            <person name="Schuetze T."/>
            <person name="Sepcic K."/>
            <person name="Shelest E."/>
            <person name="Sherlock G."/>
            <person name="Sophianopoulou V."/>
            <person name="Squina F.M."/>
            <person name="Sun H."/>
            <person name="Susca A."/>
            <person name="Todd R.B."/>
            <person name="Tsang A."/>
            <person name="Unkles S.E."/>
            <person name="van de Wiele N."/>
            <person name="van Rossen-Uffink D."/>
            <person name="Oliveira J.V."/>
            <person name="Vesth T.C."/>
            <person name="Visser J."/>
            <person name="Yu J.-H."/>
            <person name="Zhou M."/>
            <person name="Andersen M.R."/>
            <person name="Archer D.B."/>
            <person name="Baker S.E."/>
            <person name="Benoit I."/>
            <person name="Brakhage A.A."/>
            <person name="Braus G.H."/>
            <person name="Fischer R."/>
            <person name="Frisvad J.C."/>
            <person name="Goldman G.H."/>
            <person name="Houbraken J."/>
            <person name="Oakley B."/>
            <person name="Pocsi I."/>
            <person name="Scazzocchio C."/>
            <person name="Seiboth B."/>
            <person name="vanKuyk P.A."/>
            <person name="Wortman J."/>
            <person name="Dyer P.S."/>
            <person name="Grigoriev I.V."/>
        </authorList>
    </citation>
    <scope>NUCLEOTIDE SEQUENCE [LARGE SCALE GENOMIC DNA]</scope>
    <source>
        <strain evidence="9">ATCC 16872 / CBS 172.66 / WB 5094</strain>
    </source>
</reference>
<dbReference type="EMBL" id="KV878971">
    <property type="protein sequence ID" value="OJK03622.1"/>
    <property type="molecule type" value="Genomic_DNA"/>
</dbReference>
<dbReference type="SUPFAM" id="SSF57701">
    <property type="entry name" value="Zn2/Cys6 DNA-binding domain"/>
    <property type="match status" value="1"/>
</dbReference>
<dbReference type="GO" id="GO:0009893">
    <property type="term" value="P:positive regulation of metabolic process"/>
    <property type="evidence" value="ECO:0007669"/>
    <property type="project" value="UniProtKB-ARBA"/>
</dbReference>
<sequence length="513" mass="56146">MAAADIPTKAANVCLTCKIRKKRCDKSLPSCRYCADHDIPCRYQTPTPIRVRPHAGPVLASSAIGSFGTSASTRSPLNSLASVPQLPNNVLTLTCTSESALYNQAQRVLETTGLYLDEISVRYFQGIHTFVPLVSRRLFHAQLLTIGAKRQTDFALLVLCMGLLTYSAESPDSPPAVQRGHRVANQTLYVATKSLLAQAQAVCAPSLRLIQAGVLLAVYEYASGCPEKAFVTIGSCARMAYAARLRSSPSLTSTAPLRSDWNAEEEEVNTWWGIRICERTFLCELPVIEQPLGSMMPTREDRLPLESSVLDLGSTTTALAPHVMVHALSALQVGGFGRAAQAAWLLDNVLEGLLLTNPERKHAHLTDCDRSLQSFLAIVMQQMQQQADNNYGVFCVAIALTIRTLFLLHWHLLEQRAEDSPPGLYNPANSSHSALDTVTKMVIDICATHENLSFHQIGQLPPSCLYIIRAALKHINDCQSARPDPRLYTSLKQFEARWGASPGGATRSPVVQE</sequence>
<dbReference type="Gene3D" id="4.10.240.10">
    <property type="entry name" value="Zn(2)-C6 fungal-type DNA-binding domain"/>
    <property type="match status" value="1"/>
</dbReference>
<dbReference type="Proteomes" id="UP000184546">
    <property type="component" value="Unassembled WGS sequence"/>
</dbReference>
<gene>
    <name evidence="8" type="ORF">ASPACDRAFT_111479</name>
</gene>
<protein>
    <recommendedName>
        <fullName evidence="7">Zn(2)-C6 fungal-type domain-containing protein</fullName>
    </recommendedName>
</protein>
<dbReference type="InterPro" id="IPR007219">
    <property type="entry name" value="XnlR_reg_dom"/>
</dbReference>
<dbReference type="InterPro" id="IPR050815">
    <property type="entry name" value="TF_fung"/>
</dbReference>
<keyword evidence="3" id="KW-0805">Transcription regulation</keyword>
<organism evidence="8 9">
    <name type="scientific">Aspergillus aculeatus (strain ATCC 16872 / CBS 172.66 / WB 5094)</name>
    <dbReference type="NCBI Taxonomy" id="690307"/>
    <lineage>
        <taxon>Eukaryota</taxon>
        <taxon>Fungi</taxon>
        <taxon>Dikarya</taxon>
        <taxon>Ascomycota</taxon>
        <taxon>Pezizomycotina</taxon>
        <taxon>Eurotiomycetes</taxon>
        <taxon>Eurotiomycetidae</taxon>
        <taxon>Eurotiales</taxon>
        <taxon>Aspergillaceae</taxon>
        <taxon>Aspergillus</taxon>
        <taxon>Aspergillus subgen. Circumdati</taxon>
    </lineage>
</organism>
<evidence type="ECO:0000256" key="3">
    <source>
        <dbReference type="ARBA" id="ARBA00023015"/>
    </source>
</evidence>
<dbReference type="GO" id="GO:0003677">
    <property type="term" value="F:DNA binding"/>
    <property type="evidence" value="ECO:0007669"/>
    <property type="project" value="UniProtKB-KW"/>
</dbReference>
<dbReference type="Pfam" id="PF00172">
    <property type="entry name" value="Zn_clus"/>
    <property type="match status" value="1"/>
</dbReference>
<evidence type="ECO:0000256" key="2">
    <source>
        <dbReference type="ARBA" id="ARBA00022723"/>
    </source>
</evidence>
<dbReference type="OrthoDB" id="3862662at2759"/>
<keyword evidence="9" id="KW-1185">Reference proteome</keyword>
<dbReference type="VEuPathDB" id="FungiDB:ASPACDRAFT_111479"/>
<dbReference type="PANTHER" id="PTHR47338:SF20">
    <property type="entry name" value="ZN(II)2CYS6 TRANSCRIPTION FACTOR (EUROFUNG)"/>
    <property type="match status" value="1"/>
</dbReference>
<dbReference type="OMA" id="CREVQRI"/>
<name>A0A1L9X5A6_ASPA1</name>
<dbReference type="CDD" id="cd00067">
    <property type="entry name" value="GAL4"/>
    <property type="match status" value="1"/>
</dbReference>
<dbReference type="GO" id="GO:0006351">
    <property type="term" value="P:DNA-templated transcription"/>
    <property type="evidence" value="ECO:0007669"/>
    <property type="project" value="InterPro"/>
</dbReference>
<dbReference type="Pfam" id="PF04082">
    <property type="entry name" value="Fungal_trans"/>
    <property type="match status" value="1"/>
</dbReference>
<evidence type="ECO:0000259" key="7">
    <source>
        <dbReference type="PROSITE" id="PS50048"/>
    </source>
</evidence>
<accession>A0A1L9X5A6</accession>
<evidence type="ECO:0000256" key="4">
    <source>
        <dbReference type="ARBA" id="ARBA00023125"/>
    </source>
</evidence>
<evidence type="ECO:0000256" key="6">
    <source>
        <dbReference type="ARBA" id="ARBA00023242"/>
    </source>
</evidence>
<dbReference type="GO" id="GO:0005634">
    <property type="term" value="C:nucleus"/>
    <property type="evidence" value="ECO:0007669"/>
    <property type="project" value="UniProtKB-SubCell"/>
</dbReference>